<sequence length="260" mass="28575">MKFRPCIDIHNGKVKQIVGGSLKDAGDQARENFVSGQDAAFYAELYKNAGLKGGHVILLNGKDSEYYEATRNQALKALAAYPGGLQIGGGVCPDNAEDYLKAGASHVIVTSYVFKDGQLSWKNLKKIEEIAGKEHLVLDLSCRKKDDQYFIVTDRWQKFTNVPVTLKVMEELGNHCDEFLVHAVDVEGKANGIETELADLLSDYTQRPVTYAGGVGSMEDLKLLKKHGKDRLDVTVGSALDLFGGTIPFETLKNLDDLHI</sequence>
<accession>A0A174AQ60</accession>
<evidence type="ECO:0000313" key="7">
    <source>
        <dbReference type="EMBL" id="CUN89606.1"/>
    </source>
</evidence>
<dbReference type="CDD" id="cd04723">
    <property type="entry name" value="HisA_HisF"/>
    <property type="match status" value="1"/>
</dbReference>
<dbReference type="EC" id="5.3.1.16" evidence="7"/>
<dbReference type="RefSeq" id="WP_055065861.1">
    <property type="nucleotide sequence ID" value="NZ_CYZD01000004.1"/>
</dbReference>
<dbReference type="PANTHER" id="PTHR43090">
    <property type="entry name" value="1-(5-PHOSPHORIBOSYL)-5-[(5-PHOSPHORIBOSYLAMINO)METHYLIDENEAMINO] IMIDAZOLE-4-CARBOXAMIDE ISOMERASE"/>
    <property type="match status" value="1"/>
</dbReference>
<name>A0A174AQ60_9FIRM</name>
<dbReference type="InterPro" id="IPR011858">
    <property type="entry name" value="His6/HISN3"/>
</dbReference>
<dbReference type="Proteomes" id="UP000095409">
    <property type="component" value="Unassembled WGS sequence"/>
</dbReference>
<dbReference type="PANTHER" id="PTHR43090:SF2">
    <property type="entry name" value="1-(5-PHOSPHORIBOSYL)-5-[(5-PHOSPHORIBOSYLAMINO)METHYLIDENEAMINO] IMIDAZOLE-4-CARBOXAMIDE ISOMERASE"/>
    <property type="match status" value="1"/>
</dbReference>
<dbReference type="InterPro" id="IPR044524">
    <property type="entry name" value="Isoase_HisA-like"/>
</dbReference>
<evidence type="ECO:0000256" key="2">
    <source>
        <dbReference type="ARBA" id="ARBA00022605"/>
    </source>
</evidence>
<dbReference type="GO" id="GO:0000105">
    <property type="term" value="P:L-histidine biosynthetic process"/>
    <property type="evidence" value="ECO:0007669"/>
    <property type="project" value="UniProtKB-KW"/>
</dbReference>
<comment type="pathway">
    <text evidence="5">Amino-acid biosynthesis.</text>
</comment>
<evidence type="ECO:0000256" key="6">
    <source>
        <dbReference type="RuleBase" id="RU003657"/>
    </source>
</evidence>
<keyword evidence="4 7" id="KW-0413">Isomerase</keyword>
<evidence type="ECO:0000256" key="1">
    <source>
        <dbReference type="ARBA" id="ARBA00009667"/>
    </source>
</evidence>
<organism evidence="7 8">
    <name type="scientific">Blautia obeum</name>
    <dbReference type="NCBI Taxonomy" id="40520"/>
    <lineage>
        <taxon>Bacteria</taxon>
        <taxon>Bacillati</taxon>
        <taxon>Bacillota</taxon>
        <taxon>Clostridia</taxon>
        <taxon>Lachnospirales</taxon>
        <taxon>Lachnospiraceae</taxon>
        <taxon>Blautia</taxon>
    </lineage>
</organism>
<evidence type="ECO:0000256" key="4">
    <source>
        <dbReference type="ARBA" id="ARBA00023235"/>
    </source>
</evidence>
<evidence type="ECO:0000256" key="5">
    <source>
        <dbReference type="ARBA" id="ARBA00029440"/>
    </source>
</evidence>
<protein>
    <submittedName>
        <fullName evidence="7">1-(5-phosphoribosyl)-5-[(5-phosphoribosylamino)m ethylideneamino] imidazole-4-carboxamide isomerase</fullName>
        <ecNumber evidence="7">5.3.1.16</ecNumber>
    </submittedName>
</protein>
<proteinExistence type="inferred from homology"/>
<dbReference type="EMBL" id="CYZD01000004">
    <property type="protein sequence ID" value="CUN89606.1"/>
    <property type="molecule type" value="Genomic_DNA"/>
</dbReference>
<dbReference type="InterPro" id="IPR006062">
    <property type="entry name" value="His_biosynth"/>
</dbReference>
<dbReference type="SUPFAM" id="SSF51366">
    <property type="entry name" value="Ribulose-phoshate binding barrel"/>
    <property type="match status" value="1"/>
</dbReference>
<dbReference type="NCBIfam" id="TIGR02129">
    <property type="entry name" value="hisA_euk"/>
    <property type="match status" value="1"/>
</dbReference>
<keyword evidence="2 6" id="KW-0028">Amino-acid biosynthesis</keyword>
<reference evidence="7 8" key="1">
    <citation type="submission" date="2015-09" db="EMBL/GenBank/DDBJ databases">
        <authorList>
            <consortium name="Pathogen Informatics"/>
        </authorList>
    </citation>
    <scope>NUCLEOTIDE SEQUENCE [LARGE SCALE GENOMIC DNA]</scope>
    <source>
        <strain evidence="7 8">2789STDY5608837</strain>
    </source>
</reference>
<dbReference type="AlphaFoldDB" id="A0A174AQ60"/>
<dbReference type="InterPro" id="IPR013785">
    <property type="entry name" value="Aldolase_TIM"/>
</dbReference>
<evidence type="ECO:0000313" key="8">
    <source>
        <dbReference type="Proteomes" id="UP000095409"/>
    </source>
</evidence>
<keyword evidence="3 6" id="KW-0368">Histidine biosynthesis</keyword>
<gene>
    <name evidence="7" type="primary">hisA</name>
    <name evidence="7" type="ORF">ERS852394_01086</name>
</gene>
<evidence type="ECO:0000256" key="3">
    <source>
        <dbReference type="ARBA" id="ARBA00023102"/>
    </source>
</evidence>
<dbReference type="InterPro" id="IPR011060">
    <property type="entry name" value="RibuloseP-bd_barrel"/>
</dbReference>
<dbReference type="Gene3D" id="3.20.20.70">
    <property type="entry name" value="Aldolase class I"/>
    <property type="match status" value="1"/>
</dbReference>
<comment type="similarity">
    <text evidence="1 6">Belongs to the HisA/HisF family.</text>
</comment>
<dbReference type="GO" id="GO:0000162">
    <property type="term" value="P:L-tryptophan biosynthetic process"/>
    <property type="evidence" value="ECO:0007669"/>
    <property type="project" value="TreeGrafter"/>
</dbReference>
<dbReference type="Pfam" id="PF00977">
    <property type="entry name" value="His_biosynth"/>
    <property type="match status" value="1"/>
</dbReference>
<dbReference type="GO" id="GO:0005737">
    <property type="term" value="C:cytoplasm"/>
    <property type="evidence" value="ECO:0007669"/>
    <property type="project" value="TreeGrafter"/>
</dbReference>
<dbReference type="GO" id="GO:0003949">
    <property type="term" value="F:1-(5-phosphoribosyl)-5-[(5-phosphoribosylamino)methylideneamino]imidazole-4-carboxamide isomerase activity"/>
    <property type="evidence" value="ECO:0007669"/>
    <property type="project" value="UniProtKB-EC"/>
</dbReference>